<keyword evidence="8" id="KW-1185">Reference proteome</keyword>
<dbReference type="InterPro" id="IPR013249">
    <property type="entry name" value="RNA_pol_sigma70_r4_t2"/>
</dbReference>
<dbReference type="SUPFAM" id="SSF88946">
    <property type="entry name" value="Sigma2 domain of RNA polymerase sigma factors"/>
    <property type="match status" value="1"/>
</dbReference>
<evidence type="ECO:0000256" key="3">
    <source>
        <dbReference type="ARBA" id="ARBA00023082"/>
    </source>
</evidence>
<keyword evidence="4" id="KW-0804">Transcription</keyword>
<dbReference type="Gene3D" id="1.10.10.10">
    <property type="entry name" value="Winged helix-like DNA-binding domain superfamily/Winged helix DNA-binding domain"/>
    <property type="match status" value="1"/>
</dbReference>
<dbReference type="InterPro" id="IPR013325">
    <property type="entry name" value="RNA_pol_sigma_r2"/>
</dbReference>
<organism evidence="7 8">
    <name type="scientific">Niastella populi</name>
    <dbReference type="NCBI Taxonomy" id="550983"/>
    <lineage>
        <taxon>Bacteria</taxon>
        <taxon>Pseudomonadati</taxon>
        <taxon>Bacteroidota</taxon>
        <taxon>Chitinophagia</taxon>
        <taxon>Chitinophagales</taxon>
        <taxon>Chitinophagaceae</taxon>
        <taxon>Niastella</taxon>
    </lineage>
</organism>
<dbReference type="Pfam" id="PF04542">
    <property type="entry name" value="Sigma70_r2"/>
    <property type="match status" value="1"/>
</dbReference>
<dbReference type="Pfam" id="PF08281">
    <property type="entry name" value="Sigma70_r4_2"/>
    <property type="match status" value="1"/>
</dbReference>
<evidence type="ECO:0000256" key="2">
    <source>
        <dbReference type="ARBA" id="ARBA00023015"/>
    </source>
</evidence>
<proteinExistence type="inferred from homology"/>
<dbReference type="AlphaFoldDB" id="A0A1V9F820"/>
<dbReference type="InterPro" id="IPR013324">
    <property type="entry name" value="RNA_pol_sigma_r3/r4-like"/>
</dbReference>
<dbReference type="Proteomes" id="UP000192276">
    <property type="component" value="Unassembled WGS sequence"/>
</dbReference>
<evidence type="ECO:0000259" key="5">
    <source>
        <dbReference type="Pfam" id="PF04542"/>
    </source>
</evidence>
<keyword evidence="3" id="KW-0731">Sigma factor</keyword>
<dbReference type="InterPro" id="IPR007627">
    <property type="entry name" value="RNA_pol_sigma70_r2"/>
</dbReference>
<dbReference type="NCBIfam" id="TIGR02985">
    <property type="entry name" value="Sig70_bacteroi1"/>
    <property type="match status" value="1"/>
</dbReference>
<evidence type="ECO:0000313" key="8">
    <source>
        <dbReference type="Proteomes" id="UP000192276"/>
    </source>
</evidence>
<evidence type="ECO:0000256" key="4">
    <source>
        <dbReference type="ARBA" id="ARBA00023163"/>
    </source>
</evidence>
<dbReference type="STRING" id="550983.A4R26_28085"/>
<dbReference type="Gene3D" id="1.10.1740.10">
    <property type="match status" value="1"/>
</dbReference>
<keyword evidence="2" id="KW-0805">Transcription regulation</keyword>
<gene>
    <name evidence="7" type="ORF">A4R26_28085</name>
</gene>
<dbReference type="EMBL" id="LWBP01000208">
    <property type="protein sequence ID" value="OQP54421.1"/>
    <property type="molecule type" value="Genomic_DNA"/>
</dbReference>
<dbReference type="SUPFAM" id="SSF88659">
    <property type="entry name" value="Sigma3 and sigma4 domains of RNA polymerase sigma factors"/>
    <property type="match status" value="1"/>
</dbReference>
<accession>A0A1V9F820</accession>
<dbReference type="InterPro" id="IPR014284">
    <property type="entry name" value="RNA_pol_sigma-70_dom"/>
</dbReference>
<comment type="caution">
    <text evidence="7">The sequence shown here is derived from an EMBL/GenBank/DDBJ whole genome shotgun (WGS) entry which is preliminary data.</text>
</comment>
<evidence type="ECO:0008006" key="9">
    <source>
        <dbReference type="Google" id="ProtNLM"/>
    </source>
</evidence>
<dbReference type="GO" id="GO:0003677">
    <property type="term" value="F:DNA binding"/>
    <property type="evidence" value="ECO:0007669"/>
    <property type="project" value="InterPro"/>
</dbReference>
<feature type="domain" description="RNA polymerase sigma factor 70 region 4 type 2" evidence="6">
    <location>
        <begin position="125"/>
        <end position="176"/>
    </location>
</feature>
<name>A0A1V9F820_9BACT</name>
<dbReference type="RefSeq" id="WP_081169363.1">
    <property type="nucleotide sequence ID" value="NZ_LWBP01000208.1"/>
</dbReference>
<dbReference type="GO" id="GO:0016987">
    <property type="term" value="F:sigma factor activity"/>
    <property type="evidence" value="ECO:0007669"/>
    <property type="project" value="UniProtKB-KW"/>
</dbReference>
<evidence type="ECO:0000259" key="6">
    <source>
        <dbReference type="Pfam" id="PF08281"/>
    </source>
</evidence>
<reference evidence="8" key="1">
    <citation type="submission" date="2016-04" db="EMBL/GenBank/DDBJ databases">
        <authorList>
            <person name="Chen L."/>
            <person name="Zhuang W."/>
            <person name="Wang G."/>
        </authorList>
    </citation>
    <scope>NUCLEOTIDE SEQUENCE [LARGE SCALE GENOMIC DNA]</scope>
    <source>
        <strain evidence="8">208</strain>
    </source>
</reference>
<sequence length="201" mass="23901">MKSSQFTETQIIDGLKSNDSRVFDYLFNEYYTQLQYFAERLVSNREEAQDIVITVFRKFWNLRENFGTQNNIKAFFYITVRNQCLDYLRYRQRFNEVKKEYESHLLSAEELKGSDHLIIESDLINRIYKEVQKLPNRCREIFILTYFKGLKTKEIATALQISESAVTTQRSLAIKYLKHAFSQEGYVFFCLVLASLEAQRS</sequence>
<dbReference type="InterPro" id="IPR036388">
    <property type="entry name" value="WH-like_DNA-bd_sf"/>
</dbReference>
<dbReference type="PANTHER" id="PTHR43133:SF46">
    <property type="entry name" value="RNA POLYMERASE SIGMA-70 FACTOR ECF SUBFAMILY"/>
    <property type="match status" value="1"/>
</dbReference>
<evidence type="ECO:0000313" key="7">
    <source>
        <dbReference type="EMBL" id="OQP54421.1"/>
    </source>
</evidence>
<dbReference type="PANTHER" id="PTHR43133">
    <property type="entry name" value="RNA POLYMERASE ECF-TYPE SIGMA FACTO"/>
    <property type="match status" value="1"/>
</dbReference>
<comment type="similarity">
    <text evidence="1">Belongs to the sigma-70 factor family. ECF subfamily.</text>
</comment>
<feature type="domain" description="RNA polymerase sigma-70 region 2" evidence="5">
    <location>
        <begin position="26"/>
        <end position="93"/>
    </location>
</feature>
<evidence type="ECO:0000256" key="1">
    <source>
        <dbReference type="ARBA" id="ARBA00010641"/>
    </source>
</evidence>
<dbReference type="InterPro" id="IPR014327">
    <property type="entry name" value="RNA_pol_sigma70_bacteroid"/>
</dbReference>
<dbReference type="InterPro" id="IPR039425">
    <property type="entry name" value="RNA_pol_sigma-70-like"/>
</dbReference>
<dbReference type="GO" id="GO:0006352">
    <property type="term" value="P:DNA-templated transcription initiation"/>
    <property type="evidence" value="ECO:0007669"/>
    <property type="project" value="InterPro"/>
</dbReference>
<protein>
    <recommendedName>
        <fullName evidence="9">RNA polymerase sigma-70 factor</fullName>
    </recommendedName>
</protein>
<dbReference type="NCBIfam" id="TIGR02937">
    <property type="entry name" value="sigma70-ECF"/>
    <property type="match status" value="1"/>
</dbReference>
<dbReference type="OrthoDB" id="656273at2"/>